<feature type="region of interest" description="Disordered" evidence="2">
    <location>
        <begin position="110"/>
        <end position="131"/>
    </location>
</feature>
<feature type="compositionally biased region" description="Basic and acidic residues" evidence="2">
    <location>
        <begin position="110"/>
        <end position="120"/>
    </location>
</feature>
<keyword evidence="1" id="KW-0862">Zinc</keyword>
<keyword evidence="1" id="KW-0863">Zinc-finger</keyword>
<dbReference type="PROSITE" id="PS50966">
    <property type="entry name" value="ZF_SWIM"/>
    <property type="match status" value="1"/>
</dbReference>
<feature type="domain" description="SWIM-type" evidence="3">
    <location>
        <begin position="53"/>
        <end position="86"/>
    </location>
</feature>
<evidence type="ECO:0000313" key="4">
    <source>
        <dbReference type="EMBL" id="QCB93057.1"/>
    </source>
</evidence>
<evidence type="ECO:0000256" key="2">
    <source>
        <dbReference type="SAM" id="MobiDB-lite"/>
    </source>
</evidence>
<reference evidence="4 5" key="1">
    <citation type="submission" date="2019-04" db="EMBL/GenBank/DDBJ databases">
        <title>Isolation and identification of Cellulomonas shaoxiangyii sp. Nov. isolated from feces of the Tibetan antelopes (Pantholops hodgsonii) in the Qinghai-Tibet plateau of China.</title>
        <authorList>
            <person name="Tian Z."/>
        </authorList>
    </citation>
    <scope>NUCLEOTIDE SEQUENCE [LARGE SCALE GENOMIC DNA]</scope>
    <source>
        <strain evidence="4 5">Z28</strain>
    </source>
</reference>
<dbReference type="KEGG" id="celz:E5225_05290"/>
<organism evidence="4 5">
    <name type="scientific">Cellulomonas shaoxiangyii</name>
    <dbReference type="NCBI Taxonomy" id="2566013"/>
    <lineage>
        <taxon>Bacteria</taxon>
        <taxon>Bacillati</taxon>
        <taxon>Actinomycetota</taxon>
        <taxon>Actinomycetes</taxon>
        <taxon>Micrococcales</taxon>
        <taxon>Cellulomonadaceae</taxon>
        <taxon>Cellulomonas</taxon>
    </lineage>
</organism>
<evidence type="ECO:0000256" key="1">
    <source>
        <dbReference type="PROSITE-ProRule" id="PRU00325"/>
    </source>
</evidence>
<dbReference type="EMBL" id="CP039291">
    <property type="protein sequence ID" value="QCB93057.1"/>
    <property type="molecule type" value="Genomic_DNA"/>
</dbReference>
<evidence type="ECO:0000313" key="5">
    <source>
        <dbReference type="Proteomes" id="UP000296469"/>
    </source>
</evidence>
<proteinExistence type="predicted"/>
<accession>A0A4P7SHQ4</accession>
<dbReference type="RefSeq" id="WP_135973653.1">
    <property type="nucleotide sequence ID" value="NZ_CP039291.1"/>
</dbReference>
<dbReference type="OrthoDB" id="9816340at2"/>
<name>A0A4P7SHQ4_9CELL</name>
<keyword evidence="1" id="KW-0479">Metal-binding</keyword>
<dbReference type="InterPro" id="IPR007527">
    <property type="entry name" value="Znf_SWIM"/>
</dbReference>
<sequence length="465" mass="48715">MERWTVEDVQAAAPDASSLAAARRLAQPGPWSQTGASDALLWGRCQGSGRTPYQVSVDLQARAYRCSCPSRKFPCKHALALLLLWSSGAVGDGADAAPFAQEWADERASRAAGRAERAARPEAPVDPEAAERRRAQRVATMSAGLDDLALWLADLVRAGLAAARRQPLSWWDATAARLVDAQVPGLAEEVRSVGGRVQHDDDWASVLLAALGRWWTVVQAWRRRDELDEAVLGDLRTLLGWAQPADEVRARDRLSDTWLVLGAFRTQDGRVQQQRTWLRGEASGEVVQVLDFAVGGDPLPVAQSVGALLRGDVARYPGASARRATFVTPPEVAGTAGRLPAGGDVAAAHATLARALAANPWTRRVPVVLAGARLDVVRTAADHGAVVVPGAGPGAGGAGHGAGGADVVVVDRDGRGVPVRGDVEPWGLVARSGGAPVDLFGELEDGTFRVLAASGLADAPGVVGA</sequence>
<dbReference type="GO" id="GO:0008270">
    <property type="term" value="F:zinc ion binding"/>
    <property type="evidence" value="ECO:0007669"/>
    <property type="project" value="UniProtKB-KW"/>
</dbReference>
<evidence type="ECO:0000259" key="3">
    <source>
        <dbReference type="PROSITE" id="PS50966"/>
    </source>
</evidence>
<keyword evidence="5" id="KW-1185">Reference proteome</keyword>
<dbReference type="Proteomes" id="UP000296469">
    <property type="component" value="Chromosome"/>
</dbReference>
<protein>
    <submittedName>
        <fullName evidence="4">SWIM zinc finger family protein</fullName>
    </submittedName>
</protein>
<dbReference type="AlphaFoldDB" id="A0A4P7SHQ4"/>
<dbReference type="Pfam" id="PF04434">
    <property type="entry name" value="SWIM"/>
    <property type="match status" value="1"/>
</dbReference>
<gene>
    <name evidence="4" type="ORF">E5225_05290</name>
</gene>